<gene>
    <name evidence="1" type="ORF">EVAR_4109_1</name>
</gene>
<evidence type="ECO:0000313" key="2">
    <source>
        <dbReference type="Proteomes" id="UP000299102"/>
    </source>
</evidence>
<accession>A0A4C1T6T1</accession>
<protein>
    <submittedName>
        <fullName evidence="1">Uncharacterized protein</fullName>
    </submittedName>
</protein>
<evidence type="ECO:0000313" key="1">
    <source>
        <dbReference type="EMBL" id="GBP09260.1"/>
    </source>
</evidence>
<proteinExistence type="predicted"/>
<keyword evidence="2" id="KW-1185">Reference proteome</keyword>
<name>A0A4C1T6T1_EUMVA</name>
<comment type="caution">
    <text evidence="1">The sequence shown here is derived from an EMBL/GenBank/DDBJ whole genome shotgun (WGS) entry which is preliminary data.</text>
</comment>
<sequence length="166" mass="18618">MSDFMSLPKTSALAKCRLEAANDRRYQSLASRPTGAVCDRFFIKLGISTLKPYLAISGDVDGLPRSYSYDECSIIDTREYHNKEESLPNVTNVCFLVTSGYWHSIIMLQKAVAKRRAAPASKLEQDGGQKNREQQYSFESQNEISIKGKAGWGQKPLERNIALGYN</sequence>
<dbReference type="Proteomes" id="UP000299102">
    <property type="component" value="Unassembled WGS sequence"/>
</dbReference>
<dbReference type="AlphaFoldDB" id="A0A4C1T6T1"/>
<dbReference type="EMBL" id="BGZK01000034">
    <property type="protein sequence ID" value="GBP09260.1"/>
    <property type="molecule type" value="Genomic_DNA"/>
</dbReference>
<organism evidence="1 2">
    <name type="scientific">Eumeta variegata</name>
    <name type="common">Bagworm moth</name>
    <name type="synonym">Eumeta japonica</name>
    <dbReference type="NCBI Taxonomy" id="151549"/>
    <lineage>
        <taxon>Eukaryota</taxon>
        <taxon>Metazoa</taxon>
        <taxon>Ecdysozoa</taxon>
        <taxon>Arthropoda</taxon>
        <taxon>Hexapoda</taxon>
        <taxon>Insecta</taxon>
        <taxon>Pterygota</taxon>
        <taxon>Neoptera</taxon>
        <taxon>Endopterygota</taxon>
        <taxon>Lepidoptera</taxon>
        <taxon>Glossata</taxon>
        <taxon>Ditrysia</taxon>
        <taxon>Tineoidea</taxon>
        <taxon>Psychidae</taxon>
        <taxon>Oiketicinae</taxon>
        <taxon>Eumeta</taxon>
    </lineage>
</organism>
<reference evidence="1 2" key="1">
    <citation type="journal article" date="2019" name="Commun. Biol.">
        <title>The bagworm genome reveals a unique fibroin gene that provides high tensile strength.</title>
        <authorList>
            <person name="Kono N."/>
            <person name="Nakamura H."/>
            <person name="Ohtoshi R."/>
            <person name="Tomita M."/>
            <person name="Numata K."/>
            <person name="Arakawa K."/>
        </authorList>
    </citation>
    <scope>NUCLEOTIDE SEQUENCE [LARGE SCALE GENOMIC DNA]</scope>
</reference>